<dbReference type="Proteomes" id="UP000319809">
    <property type="component" value="Chromosome"/>
</dbReference>
<evidence type="ECO:0000256" key="5">
    <source>
        <dbReference type="ARBA" id="ARBA00022448"/>
    </source>
</evidence>
<evidence type="ECO:0000256" key="2">
    <source>
        <dbReference type="ARBA" id="ARBA00004496"/>
    </source>
</evidence>
<evidence type="ECO:0000256" key="6">
    <source>
        <dbReference type="ARBA" id="ARBA00022490"/>
    </source>
</evidence>
<keyword evidence="9" id="KW-1006">Bacterial flagellum protein export</keyword>
<dbReference type="GO" id="GO:0005829">
    <property type="term" value="C:cytosol"/>
    <property type="evidence" value="ECO:0007669"/>
    <property type="project" value="TreeGrafter"/>
</dbReference>
<comment type="subcellular location">
    <subcellularLocation>
        <location evidence="2">Cytoplasm</location>
    </subcellularLocation>
</comment>
<keyword evidence="11" id="KW-0969">Cilium</keyword>
<dbReference type="InterPro" id="IPR018035">
    <property type="entry name" value="Flagellar_FliH/T3SS_HrpE"/>
</dbReference>
<evidence type="ECO:0000256" key="9">
    <source>
        <dbReference type="ARBA" id="ARBA00023225"/>
    </source>
</evidence>
<dbReference type="GO" id="GO:0015031">
    <property type="term" value="P:protein transport"/>
    <property type="evidence" value="ECO:0007669"/>
    <property type="project" value="UniProtKB-KW"/>
</dbReference>
<dbReference type="NCBIfam" id="NF009925">
    <property type="entry name" value="PRK13386.1"/>
    <property type="match status" value="1"/>
</dbReference>
<keyword evidence="6" id="KW-0963">Cytoplasm</keyword>
<gene>
    <name evidence="11" type="ORF">FH971_04420</name>
</gene>
<evidence type="ECO:0000256" key="4">
    <source>
        <dbReference type="ARBA" id="ARBA00016507"/>
    </source>
</evidence>
<dbReference type="PANTHER" id="PTHR34982:SF1">
    <property type="entry name" value="FLAGELLAR ASSEMBLY PROTEIN FLIH"/>
    <property type="match status" value="1"/>
</dbReference>
<dbReference type="GO" id="GO:0044781">
    <property type="term" value="P:bacterial-type flagellum organization"/>
    <property type="evidence" value="ECO:0007669"/>
    <property type="project" value="UniProtKB-KW"/>
</dbReference>
<dbReference type="GO" id="GO:0071973">
    <property type="term" value="P:bacterial-type flagellum-dependent cell motility"/>
    <property type="evidence" value="ECO:0007669"/>
    <property type="project" value="InterPro"/>
</dbReference>
<comment type="function">
    <text evidence="1">Needed for flagellar regrowth and assembly.</text>
</comment>
<proteinExistence type="inferred from homology"/>
<protein>
    <recommendedName>
        <fullName evidence="4">Flagellar assembly protein FliH</fullName>
    </recommendedName>
</protein>
<keyword evidence="8" id="KW-0653">Protein transport</keyword>
<dbReference type="AlphaFoldDB" id="A0A4Y5YK66"/>
<comment type="similarity">
    <text evidence="3">Belongs to the FliH family.</text>
</comment>
<dbReference type="KEGG" id="spol:FH971_04420"/>
<keyword evidence="12" id="KW-1185">Reference proteome</keyword>
<dbReference type="GO" id="GO:0009288">
    <property type="term" value="C:bacterial-type flagellum"/>
    <property type="evidence" value="ECO:0007669"/>
    <property type="project" value="InterPro"/>
</dbReference>
<evidence type="ECO:0000256" key="3">
    <source>
        <dbReference type="ARBA" id="ARBA00006602"/>
    </source>
</evidence>
<dbReference type="InterPro" id="IPR051472">
    <property type="entry name" value="T3SS_Stator/FliH"/>
</dbReference>
<evidence type="ECO:0000256" key="7">
    <source>
        <dbReference type="ARBA" id="ARBA00022795"/>
    </source>
</evidence>
<accession>A0A4Y5YK66</accession>
<evidence type="ECO:0000259" key="10">
    <source>
        <dbReference type="Pfam" id="PF02108"/>
    </source>
</evidence>
<organism evidence="11 12">
    <name type="scientific">Shewanella polaris</name>
    <dbReference type="NCBI Taxonomy" id="2588449"/>
    <lineage>
        <taxon>Bacteria</taxon>
        <taxon>Pseudomonadati</taxon>
        <taxon>Pseudomonadota</taxon>
        <taxon>Gammaproteobacteria</taxon>
        <taxon>Alteromonadales</taxon>
        <taxon>Shewanellaceae</taxon>
        <taxon>Shewanella</taxon>
    </lineage>
</organism>
<keyword evidence="11" id="KW-0966">Cell projection</keyword>
<keyword evidence="11" id="KW-0282">Flagellum</keyword>
<dbReference type="PANTHER" id="PTHR34982">
    <property type="entry name" value="YOP PROTEINS TRANSLOCATION PROTEIN L"/>
    <property type="match status" value="1"/>
</dbReference>
<dbReference type="GO" id="GO:0003774">
    <property type="term" value="F:cytoskeletal motor activity"/>
    <property type="evidence" value="ECO:0007669"/>
    <property type="project" value="InterPro"/>
</dbReference>
<dbReference type="Pfam" id="PF02108">
    <property type="entry name" value="FliH"/>
    <property type="match status" value="1"/>
</dbReference>
<keyword evidence="5" id="KW-0813">Transport</keyword>
<evidence type="ECO:0000256" key="8">
    <source>
        <dbReference type="ARBA" id="ARBA00022927"/>
    </source>
</evidence>
<reference evidence="11 12" key="1">
    <citation type="submission" date="2019-06" db="EMBL/GenBank/DDBJ databases">
        <title>The genome of Shewanella sp. SM1901.</title>
        <authorList>
            <person name="Cha Q."/>
        </authorList>
    </citation>
    <scope>NUCLEOTIDE SEQUENCE [LARGE SCALE GENOMIC DNA]</scope>
    <source>
        <strain evidence="11 12">SM1901</strain>
    </source>
</reference>
<name>A0A4Y5YK66_9GAMM</name>
<evidence type="ECO:0000313" key="11">
    <source>
        <dbReference type="EMBL" id="QDE33161.1"/>
    </source>
</evidence>
<keyword evidence="7" id="KW-1005">Bacterial flagellum biogenesis</keyword>
<evidence type="ECO:0000313" key="12">
    <source>
        <dbReference type="Proteomes" id="UP000319809"/>
    </source>
</evidence>
<evidence type="ECO:0000256" key="1">
    <source>
        <dbReference type="ARBA" id="ARBA00003041"/>
    </source>
</evidence>
<feature type="domain" description="Flagellar assembly protein FliH/Type III secretion system HrpE" evidence="10">
    <location>
        <begin position="120"/>
        <end position="238"/>
    </location>
</feature>
<dbReference type="EMBL" id="CP041036">
    <property type="protein sequence ID" value="QDE33161.1"/>
    <property type="molecule type" value="Genomic_DNA"/>
</dbReference>
<dbReference type="PRINTS" id="PR01003">
    <property type="entry name" value="FLGFLIH"/>
</dbReference>
<dbReference type="InterPro" id="IPR000563">
    <property type="entry name" value="Flag_FliH"/>
</dbReference>
<sequence length="254" mass="28449">MKNPLDPPRQYRQQSTVKSGHIPINSWRLDTSIARRYRFPALLGEESKLGNGNDWQNNKQAFEQGYNEGVNQGREEGLASGIEEGRLLGHEEGFLQGQQEGQQLGKQEIDEQFNDLIVPLSALRALLEEGHAEQIKSQQSLILDLVRRVSQQVIRCELTLQPQQILKLVEETLIALPDDQSEVKIHLEPSAVVKLKELGEDKIRGWNLVSDTSISAGSCRIVSEKSDADASVETRLDTCMEQVEAKLLEVALES</sequence>